<evidence type="ECO:0000313" key="7">
    <source>
        <dbReference type="EMBL" id="BBO78336.1"/>
    </source>
</evidence>
<evidence type="ECO:0000256" key="5">
    <source>
        <dbReference type="ARBA" id="ARBA00023014"/>
    </source>
</evidence>
<dbReference type="InterPro" id="IPR017896">
    <property type="entry name" value="4Fe4S_Fe-S-bd"/>
</dbReference>
<dbReference type="SUPFAM" id="SSF142984">
    <property type="entry name" value="Nqo1 middle domain-like"/>
    <property type="match status" value="1"/>
</dbReference>
<dbReference type="Pfam" id="PF01512">
    <property type="entry name" value="Complex1_51K"/>
    <property type="match status" value="1"/>
</dbReference>
<evidence type="ECO:0000256" key="4">
    <source>
        <dbReference type="ARBA" id="ARBA00023004"/>
    </source>
</evidence>
<dbReference type="Gene3D" id="3.40.50.11540">
    <property type="entry name" value="NADH-ubiquinone oxidoreductase 51kDa subunit"/>
    <property type="match status" value="1"/>
</dbReference>
<dbReference type="FunFam" id="3.40.50.11540:FF:000001">
    <property type="entry name" value="NADH dehydrogenase [ubiquinone] flavoprotein 1, mitochondrial"/>
    <property type="match status" value="1"/>
</dbReference>
<keyword evidence="4" id="KW-0408">Iron</keyword>
<comment type="similarity">
    <text evidence="1">Belongs to the complex I 51 kDa subunit family.</text>
</comment>
<dbReference type="Gene3D" id="6.10.250.1450">
    <property type="match status" value="1"/>
</dbReference>
<dbReference type="SUPFAM" id="SSF140490">
    <property type="entry name" value="Nqo1C-terminal domain-like"/>
    <property type="match status" value="1"/>
</dbReference>
<dbReference type="EMBL" id="AP021875">
    <property type="protein sequence ID" value="BBO78336.1"/>
    <property type="molecule type" value="Genomic_DNA"/>
</dbReference>
<name>A0A5K7Z916_9BACT</name>
<dbReference type="InterPro" id="IPR037225">
    <property type="entry name" value="Nuo51_FMN-bd_sf"/>
</dbReference>
<evidence type="ECO:0000313" key="8">
    <source>
        <dbReference type="Proteomes" id="UP000427769"/>
    </source>
</evidence>
<organism evidence="7 8">
    <name type="scientific">Desulfosarcina widdelii</name>
    <dbReference type="NCBI Taxonomy" id="947919"/>
    <lineage>
        <taxon>Bacteria</taxon>
        <taxon>Pseudomonadati</taxon>
        <taxon>Thermodesulfobacteriota</taxon>
        <taxon>Desulfobacteria</taxon>
        <taxon>Desulfobacterales</taxon>
        <taxon>Desulfosarcinaceae</taxon>
        <taxon>Desulfosarcina</taxon>
    </lineage>
</organism>
<reference evidence="7 8" key="1">
    <citation type="submission" date="2019-11" db="EMBL/GenBank/DDBJ databases">
        <title>Comparative genomics of hydrocarbon-degrading Desulfosarcina strains.</title>
        <authorList>
            <person name="Watanabe M."/>
            <person name="Kojima H."/>
            <person name="Fukui M."/>
        </authorList>
    </citation>
    <scope>NUCLEOTIDE SEQUENCE [LARGE SCALE GENOMIC DNA]</scope>
    <source>
        <strain evidence="7 8">PP31</strain>
    </source>
</reference>
<keyword evidence="2" id="KW-0004">4Fe-4S</keyword>
<dbReference type="InterPro" id="IPR011538">
    <property type="entry name" value="Nuo51_FMN-bd"/>
</dbReference>
<keyword evidence="3" id="KW-0479">Metal-binding</keyword>
<sequence>MTAAYESKEKIQTAYQALAEEARLQKEQFDQSPLPKIHIGMATCGIASGALETKSAFEEALQERGVEALVHTVGCVGHCYAEPVVVIDHPDSGFPPILYPEVTPGKAKMLTKLFLQEYDPRFEHIMGATVENEMIPSVHEFSRFNREKRVIMERCGRIDPEQIHEYLADGGYGALAMALGEAPDAIIDRIEASGLRGRGGAGFPTGVKWKIARAAAGSENTIICNADEGDPGAYMDRTLLESNPHQVIEGMTIAAVAVGAKKGLFYVRAEYPLAVRILESAIEQARAKGLLGNDILGSGFDFDIDLFQGSGAFVCGEETALIRSVEGYRGMPRHRPPYPVERGLDNRPTVINNVKTLATIPPIVEKGAEWFRGIGTPESPGTAVFSVVGNVTHPGLVEIPMGVTLRELIFDICGGIPDKKEFKAVQIGGPSGGCLSADFLDTPVDFDALTKAGAMMGSGGMVVMDEDACMVDVARYFLDFTAKESCGKCTFCRIGTRHQLDILRRITRGEGREGDIEQLETLSRAVKKGSLCALGKTAPNPVLTSLAYFRDEYEAHIAEGRCPACNCRTLTAFYIDLDKCARGCDACVGCCPVEAVFTTSTRKKGIDQELCVKCGECMVACPPDYDAVVKVSPAHLAPIVERPPEKKKTES</sequence>
<dbReference type="SUPFAM" id="SSF52833">
    <property type="entry name" value="Thioredoxin-like"/>
    <property type="match status" value="1"/>
</dbReference>
<dbReference type="InterPro" id="IPR019575">
    <property type="entry name" value="Nuop51_4Fe4S-bd"/>
</dbReference>
<dbReference type="AlphaFoldDB" id="A0A5K7Z916"/>
<evidence type="ECO:0000256" key="1">
    <source>
        <dbReference type="ARBA" id="ARBA00007523"/>
    </source>
</evidence>
<dbReference type="Proteomes" id="UP000427769">
    <property type="component" value="Chromosome"/>
</dbReference>
<keyword evidence="5" id="KW-0411">Iron-sulfur</keyword>
<dbReference type="InterPro" id="IPR019554">
    <property type="entry name" value="Soluble_ligand-bd"/>
</dbReference>
<dbReference type="PROSITE" id="PS51379">
    <property type="entry name" value="4FE4S_FER_2"/>
    <property type="match status" value="2"/>
</dbReference>
<dbReference type="Gene3D" id="3.40.30.10">
    <property type="entry name" value="Glutaredoxin"/>
    <property type="match status" value="1"/>
</dbReference>
<dbReference type="SMART" id="SM00928">
    <property type="entry name" value="NADH_4Fe-4S"/>
    <property type="match status" value="1"/>
</dbReference>
<dbReference type="Gene3D" id="1.20.1440.230">
    <property type="entry name" value="NADH-ubiquinone oxidoreductase 51kDa subunit, iron-sulphur binding domain"/>
    <property type="match status" value="1"/>
</dbReference>
<proteinExistence type="inferred from homology"/>
<dbReference type="GO" id="GO:0046872">
    <property type="term" value="F:metal ion binding"/>
    <property type="evidence" value="ECO:0007669"/>
    <property type="project" value="UniProtKB-KW"/>
</dbReference>
<dbReference type="Pfam" id="PF10589">
    <property type="entry name" value="NADH_4Fe-4S"/>
    <property type="match status" value="1"/>
</dbReference>
<dbReference type="SUPFAM" id="SSF142019">
    <property type="entry name" value="Nqo1 FMN-binding domain-like"/>
    <property type="match status" value="1"/>
</dbReference>
<gene>
    <name evidence="7" type="ORF">DSCW_57530</name>
</gene>
<dbReference type="KEGG" id="dwd:DSCW_57530"/>
<dbReference type="PANTHER" id="PTHR43578">
    <property type="entry name" value="NADH-QUINONE OXIDOREDUCTASE SUBUNIT F"/>
    <property type="match status" value="1"/>
</dbReference>
<dbReference type="InterPro" id="IPR017900">
    <property type="entry name" value="4Fe4S_Fe_S_CS"/>
</dbReference>
<dbReference type="RefSeq" id="WP_155306980.1">
    <property type="nucleotide sequence ID" value="NZ_AP021875.1"/>
</dbReference>
<dbReference type="Pfam" id="PF10531">
    <property type="entry name" value="SLBB"/>
    <property type="match status" value="1"/>
</dbReference>
<dbReference type="Gene3D" id="3.30.70.20">
    <property type="match status" value="1"/>
</dbReference>
<dbReference type="FunFam" id="1.20.1440.230:FF:000001">
    <property type="entry name" value="Mitochondrial NADH dehydrogenase flavoprotein 1"/>
    <property type="match status" value="1"/>
</dbReference>
<feature type="domain" description="4Fe-4S ferredoxin-type" evidence="6">
    <location>
        <begin position="602"/>
        <end position="634"/>
    </location>
</feature>
<evidence type="ECO:0000256" key="2">
    <source>
        <dbReference type="ARBA" id="ARBA00022485"/>
    </source>
</evidence>
<keyword evidence="8" id="KW-1185">Reference proteome</keyword>
<dbReference type="CDD" id="cd02980">
    <property type="entry name" value="TRX_Fd_family"/>
    <property type="match status" value="1"/>
</dbReference>
<dbReference type="Gene3D" id="3.10.20.600">
    <property type="match status" value="1"/>
</dbReference>
<dbReference type="PROSITE" id="PS00198">
    <property type="entry name" value="4FE4S_FER_1"/>
    <property type="match status" value="1"/>
</dbReference>
<dbReference type="OrthoDB" id="9805533at2"/>
<protein>
    <submittedName>
        <fullName evidence="7">NADH-quinone oxidoreductase subunit F</fullName>
    </submittedName>
</protein>
<dbReference type="GO" id="GO:0051539">
    <property type="term" value="F:4 iron, 4 sulfur cluster binding"/>
    <property type="evidence" value="ECO:0007669"/>
    <property type="project" value="UniProtKB-KW"/>
</dbReference>
<evidence type="ECO:0000259" key="6">
    <source>
        <dbReference type="PROSITE" id="PS51379"/>
    </source>
</evidence>
<dbReference type="PANTHER" id="PTHR43578:SF3">
    <property type="entry name" value="NADH-QUINONE OXIDOREDUCTASE SUBUNIT F"/>
    <property type="match status" value="1"/>
</dbReference>
<dbReference type="InterPro" id="IPR037207">
    <property type="entry name" value="Nuop51_4Fe4S-bd_sf"/>
</dbReference>
<dbReference type="SUPFAM" id="SSF54862">
    <property type="entry name" value="4Fe-4S ferredoxins"/>
    <property type="match status" value="1"/>
</dbReference>
<dbReference type="InterPro" id="IPR036249">
    <property type="entry name" value="Thioredoxin-like_sf"/>
</dbReference>
<evidence type="ECO:0000256" key="3">
    <source>
        <dbReference type="ARBA" id="ARBA00022723"/>
    </source>
</evidence>
<accession>A0A5K7Z916</accession>
<feature type="domain" description="4Fe-4S ferredoxin-type" evidence="6">
    <location>
        <begin position="571"/>
        <end position="601"/>
    </location>
</feature>